<dbReference type="AlphaFoldDB" id="A0A3N6LK91"/>
<gene>
    <name evidence="1" type="ORF">EA462_12460</name>
</gene>
<proteinExistence type="predicted"/>
<dbReference type="Proteomes" id="UP000273828">
    <property type="component" value="Unassembled WGS sequence"/>
</dbReference>
<name>A0A3N6LK91_9EURY</name>
<sequence>MIQRRQVVLGLGALAAGAGLIGGSGAFDSVEADRDVSVEFSGDGDAVLGMSSADADREFVTVEADDDGVVGMTIERLNQNARTAVSNLIAFTNNGSRPIETITATIDDRSENAAVVVHDDLSGIPSIGVGETVVGLGLTIDTREENGHAGSPDVMGEIRIHASTLSEE</sequence>
<organism evidence="1 2">
    <name type="scientific">Natrarchaeobius halalkaliphilus</name>
    <dbReference type="NCBI Taxonomy" id="1679091"/>
    <lineage>
        <taxon>Archaea</taxon>
        <taxon>Methanobacteriati</taxon>
        <taxon>Methanobacteriota</taxon>
        <taxon>Stenosarchaea group</taxon>
        <taxon>Halobacteria</taxon>
        <taxon>Halobacteriales</taxon>
        <taxon>Natrialbaceae</taxon>
        <taxon>Natrarchaeobius</taxon>
    </lineage>
</organism>
<dbReference type="EMBL" id="REFY01000004">
    <property type="protein sequence ID" value="RQG89173.1"/>
    <property type="molecule type" value="Genomic_DNA"/>
</dbReference>
<protein>
    <recommendedName>
        <fullName evidence="3">DUF1102 domain-containing protein</fullName>
    </recommendedName>
</protein>
<dbReference type="RefSeq" id="WP_124178865.1">
    <property type="nucleotide sequence ID" value="NZ_REFY01000004.1"/>
</dbReference>
<comment type="caution">
    <text evidence="1">The sequence shown here is derived from an EMBL/GenBank/DDBJ whole genome shotgun (WGS) entry which is preliminary data.</text>
</comment>
<evidence type="ECO:0000313" key="2">
    <source>
        <dbReference type="Proteomes" id="UP000273828"/>
    </source>
</evidence>
<keyword evidence="2" id="KW-1185">Reference proteome</keyword>
<reference evidence="1 2" key="1">
    <citation type="submission" date="2018-10" db="EMBL/GenBank/DDBJ databases">
        <title>Natrarchaeobius chitinivorans gen. nov., sp. nov., and Natrarchaeobius haloalkaliphilus sp. nov., alkaliphilic, chitin-utilizing haloarchaea from hypersaline alkaline lakes.</title>
        <authorList>
            <person name="Sorokin D.Y."/>
            <person name="Elcheninov A.G."/>
            <person name="Kostrikina N.A."/>
            <person name="Bale N.J."/>
            <person name="Sinninghe Damste J.S."/>
            <person name="Khijniak T.V."/>
            <person name="Kublanov I.V."/>
            <person name="Toshchakov S.V."/>
        </authorList>
    </citation>
    <scope>NUCLEOTIDE SEQUENCE [LARGE SCALE GENOMIC DNA]</scope>
    <source>
        <strain evidence="1 2">AArcht-Sl</strain>
    </source>
</reference>
<accession>A0A3N6LK91</accession>
<evidence type="ECO:0000313" key="1">
    <source>
        <dbReference type="EMBL" id="RQG89173.1"/>
    </source>
</evidence>
<evidence type="ECO:0008006" key="3">
    <source>
        <dbReference type="Google" id="ProtNLM"/>
    </source>
</evidence>